<dbReference type="InterPro" id="IPR008426">
    <property type="entry name" value="CENP-H_C"/>
</dbReference>
<evidence type="ECO:0000256" key="6">
    <source>
        <dbReference type="ARBA" id="ARBA00023328"/>
    </source>
</evidence>
<dbReference type="GeneID" id="80874129"/>
<evidence type="ECO:0000313" key="10">
    <source>
        <dbReference type="EMBL" id="WBW71540.1"/>
    </source>
</evidence>
<evidence type="ECO:0000256" key="3">
    <source>
        <dbReference type="ARBA" id="ARBA00022454"/>
    </source>
</evidence>
<dbReference type="GO" id="GO:0051382">
    <property type="term" value="P:kinetochore assembly"/>
    <property type="evidence" value="ECO:0007669"/>
    <property type="project" value="InterPro"/>
</dbReference>
<keyword evidence="11" id="KW-1185">Reference proteome</keyword>
<protein>
    <submittedName>
        <fullName evidence="10">CENP-H-like protein Fta3</fullName>
    </submittedName>
</protein>
<keyword evidence="8" id="KW-0175">Coiled coil</keyword>
<dbReference type="Proteomes" id="UP001212411">
    <property type="component" value="Chromosome 1"/>
</dbReference>
<comment type="subcellular location">
    <subcellularLocation>
        <location evidence="2">Chromosome</location>
        <location evidence="2">Centromere</location>
        <location evidence="2">Kinetochore</location>
    </subcellularLocation>
    <subcellularLocation>
        <location evidence="1">Nucleus</location>
    </subcellularLocation>
</comment>
<evidence type="ECO:0000256" key="4">
    <source>
        <dbReference type="ARBA" id="ARBA00022838"/>
    </source>
</evidence>
<evidence type="ECO:0000259" key="9">
    <source>
        <dbReference type="Pfam" id="PF05837"/>
    </source>
</evidence>
<dbReference type="GO" id="GO:0005634">
    <property type="term" value="C:nucleus"/>
    <property type="evidence" value="ECO:0007669"/>
    <property type="project" value="UniProtKB-SubCell"/>
</dbReference>
<keyword evidence="4" id="KW-0995">Kinetochore</keyword>
<evidence type="ECO:0000256" key="5">
    <source>
        <dbReference type="ARBA" id="ARBA00023242"/>
    </source>
</evidence>
<proteinExistence type="inferred from homology"/>
<name>A0AAF0AV36_9SCHI</name>
<comment type="similarity">
    <text evidence="7">Belongs to the CENP-H/MCM16 family.</text>
</comment>
<reference evidence="10 11" key="1">
    <citation type="journal article" date="2023" name="G3 (Bethesda)">
        <title>A high-quality reference genome for the fission yeast Schizosaccharomyces osmophilus.</title>
        <authorList>
            <person name="Jia G.S."/>
            <person name="Zhang W.C."/>
            <person name="Liang Y."/>
            <person name="Liu X.H."/>
            <person name="Rhind N."/>
            <person name="Pidoux A."/>
            <person name="Brysch-Herzberg M."/>
            <person name="Du L.L."/>
        </authorList>
    </citation>
    <scope>NUCLEOTIDE SEQUENCE [LARGE SCALE GENOMIC DNA]</scope>
    <source>
        <strain evidence="10 11">CBS 15793</strain>
    </source>
</reference>
<evidence type="ECO:0000313" key="11">
    <source>
        <dbReference type="Proteomes" id="UP001212411"/>
    </source>
</evidence>
<keyword evidence="6" id="KW-0137">Centromere</keyword>
<evidence type="ECO:0000256" key="2">
    <source>
        <dbReference type="ARBA" id="ARBA00004629"/>
    </source>
</evidence>
<dbReference type="RefSeq" id="XP_056035783.1">
    <property type="nucleotide sequence ID" value="XM_056179440.1"/>
</dbReference>
<dbReference type="KEGG" id="som:SOMG_00646"/>
<dbReference type="AlphaFoldDB" id="A0AAF0AV36"/>
<evidence type="ECO:0000256" key="7">
    <source>
        <dbReference type="ARBA" id="ARBA00025735"/>
    </source>
</evidence>
<keyword evidence="3" id="KW-0158">Chromosome</keyword>
<gene>
    <name evidence="10" type="primary">fta3</name>
    <name evidence="10" type="ORF">SOMG_00646</name>
</gene>
<keyword evidence="5" id="KW-0539">Nucleus</keyword>
<evidence type="ECO:0000256" key="1">
    <source>
        <dbReference type="ARBA" id="ARBA00004123"/>
    </source>
</evidence>
<dbReference type="EMBL" id="CP115611">
    <property type="protein sequence ID" value="WBW71540.1"/>
    <property type="molecule type" value="Genomic_DNA"/>
</dbReference>
<accession>A0AAF0AV36</accession>
<organism evidence="10 11">
    <name type="scientific">Schizosaccharomyces osmophilus</name>
    <dbReference type="NCBI Taxonomy" id="2545709"/>
    <lineage>
        <taxon>Eukaryota</taxon>
        <taxon>Fungi</taxon>
        <taxon>Dikarya</taxon>
        <taxon>Ascomycota</taxon>
        <taxon>Taphrinomycotina</taxon>
        <taxon>Schizosaccharomycetes</taxon>
        <taxon>Schizosaccharomycetales</taxon>
        <taxon>Schizosaccharomycetaceae</taxon>
        <taxon>Schizosaccharomyces</taxon>
    </lineage>
</organism>
<feature type="coiled-coil region" evidence="8">
    <location>
        <begin position="108"/>
        <end position="142"/>
    </location>
</feature>
<feature type="domain" description="Centromere protein H C-terminal" evidence="9">
    <location>
        <begin position="80"/>
        <end position="216"/>
    </location>
</feature>
<dbReference type="GO" id="GO:0000776">
    <property type="term" value="C:kinetochore"/>
    <property type="evidence" value="ECO:0007669"/>
    <property type="project" value="UniProtKB-KW"/>
</dbReference>
<evidence type="ECO:0000256" key="8">
    <source>
        <dbReference type="SAM" id="Coils"/>
    </source>
</evidence>
<dbReference type="Pfam" id="PF05837">
    <property type="entry name" value="CENP-H"/>
    <property type="match status" value="1"/>
</dbReference>
<sequence>MHLPTELQIQCQRLVGLLAGRSATTEKLDSEASDSGERFVLLQREDRTYHYWKEFTELLRILSLTATKDQEDEDKSAFFDAFESLTTLRSLQEEFSSSSSSKHSKAYVESLLQKQNHFSEENLQLEEEILDLNQNIQKERVLLQSIEPASQEVAANLLQHSSKNDVYRDSMESTHQELRMEKSRWEILRNVVQVIILESGLSFADNEHLLSIMEECGEQNYDHTV</sequence>